<organism evidence="1 2">
    <name type="scientific">Cronobacter phage vB_CsaM_leB</name>
    <dbReference type="NCBI Taxonomy" id="1885242"/>
    <lineage>
        <taxon>Viruses</taxon>
        <taxon>Duplodnaviria</taxon>
        <taxon>Heunggongvirae</taxon>
        <taxon>Uroviricota</taxon>
        <taxon>Caudoviricetes</taxon>
        <taxon>Pantevenvirales</taxon>
        <taxon>Straboviridae</taxon>
        <taxon>Pseudotevenvirus</taxon>
        <taxon>Pseudotevenvirus leb</taxon>
    </lineage>
</organism>
<sequence length="157" mass="17846">MKIRSGFVSNSSSSSFIIGIGLVRPGKEQEVAKIYGESNVESLMDMITEIHHRPRWGVPQVHDDGTITLEAFGCNSVEITRIWDKLKELNLDDVKIVHFNECGDEPEYDEETGSYNYDWYDDADAFGPELEKKYNLLRDNRELFIEGDVRCGGGYDG</sequence>
<evidence type="ECO:0000313" key="1">
    <source>
        <dbReference type="EMBL" id="AOG16243.1"/>
    </source>
</evidence>
<evidence type="ECO:0000313" key="2">
    <source>
        <dbReference type="Proteomes" id="UP000223496"/>
    </source>
</evidence>
<dbReference type="Proteomes" id="UP000223496">
    <property type="component" value="Segment"/>
</dbReference>
<keyword evidence="2" id="KW-1185">Reference proteome</keyword>
<protein>
    <submittedName>
        <fullName evidence="1">Uncharacterized protein</fullName>
    </submittedName>
</protein>
<proteinExistence type="predicted"/>
<name>A0A1W5N0C1_9CAUD</name>
<accession>A0A1W5N0C1</accession>
<reference evidence="1 2" key="1">
    <citation type="journal article" date="2017" name="Int. J. Food Microbiol.">
        <title>Investigating the biocontrol and anti-biofilm potential of a three phage cocktail against Cronobacter sakazakii in different brands of infant formula.</title>
        <authorList>
            <person name="Endersen L."/>
            <person name="Buttimer C."/>
            <person name="Nevin E."/>
            <person name="Coffey A."/>
            <person name="Neve H."/>
            <person name="Oliveira H."/>
            <person name="Lavigne R."/>
            <person name="O'Mahony J."/>
        </authorList>
    </citation>
    <scope>NUCLEOTIDE SEQUENCE [LARGE SCALE GENOMIC DNA]</scope>
</reference>
<gene>
    <name evidence="1" type="ORF">B_117</name>
</gene>
<dbReference type="EMBL" id="KX431559">
    <property type="protein sequence ID" value="AOG16243.1"/>
    <property type="molecule type" value="Genomic_DNA"/>
</dbReference>